<dbReference type="EMBL" id="JBHRTK010000012">
    <property type="protein sequence ID" value="MFC3207001.1"/>
    <property type="molecule type" value="Genomic_DNA"/>
</dbReference>
<dbReference type="Gene3D" id="2.60.120.10">
    <property type="entry name" value="Jelly Rolls"/>
    <property type="match status" value="1"/>
</dbReference>
<dbReference type="Pfam" id="PF07883">
    <property type="entry name" value="Cupin_2"/>
    <property type="match status" value="1"/>
</dbReference>
<comment type="caution">
    <text evidence="2">The sequence shown here is derived from an EMBL/GenBank/DDBJ whole genome shotgun (WGS) entry which is preliminary data.</text>
</comment>
<dbReference type="InterPro" id="IPR044697">
    <property type="entry name" value="UGlyAH_cupin_C"/>
</dbReference>
<sequence length="247" mass="27022">MRGHFGETRSSIHRNHALISSDSHERTTLPGWPGCEVTFVITPQMGARFSEFFADLPQGAAVGPALPGIQRFLFVLAGEIELAIDGAPHTLGEEAYALLPADSWHEIRAVKASRLVVLEKRYAGLAGTEPPQAVIARAANIPGSPIEDGALVLQKLIPEDAAFDCEVNLMDFVPGGSLPYVETHFMEHGLLFLNGGGIYRLGASWYPVEQGDVIWMGPFEPQWFGAIGKTNARYLIYKNWNRDPHCG</sequence>
<keyword evidence="2" id="KW-0378">Hydrolase</keyword>
<dbReference type="NCBIfam" id="TIGR03214">
    <property type="entry name" value="ura-cupin"/>
    <property type="match status" value="1"/>
</dbReference>
<reference evidence="3" key="1">
    <citation type="journal article" date="2019" name="Int. J. Syst. Evol. Microbiol.">
        <title>The Global Catalogue of Microorganisms (GCM) 10K type strain sequencing project: providing services to taxonomists for standard genome sequencing and annotation.</title>
        <authorList>
            <consortium name="The Broad Institute Genomics Platform"/>
            <consortium name="The Broad Institute Genome Sequencing Center for Infectious Disease"/>
            <person name="Wu L."/>
            <person name="Ma J."/>
        </authorList>
    </citation>
    <scope>NUCLEOTIDE SEQUENCE [LARGE SCALE GENOMIC DNA]</scope>
    <source>
        <strain evidence="3">KCTC 52165</strain>
    </source>
</reference>
<keyword evidence="3" id="KW-1185">Reference proteome</keyword>
<evidence type="ECO:0000313" key="2">
    <source>
        <dbReference type="EMBL" id="MFC3207001.1"/>
    </source>
</evidence>
<dbReference type="InterPro" id="IPR011051">
    <property type="entry name" value="RmlC_Cupin_sf"/>
</dbReference>
<dbReference type="PANTHER" id="PTHR34571">
    <property type="entry name" value="(S)-UREIDOGLYCINE AMINOHYDROLASE"/>
    <property type="match status" value="1"/>
</dbReference>
<gene>
    <name evidence="2" type="primary">allE</name>
    <name evidence="2" type="ORF">ACFOHJ_12315</name>
</gene>
<organism evidence="2 3">
    <name type="scientific">Aquamicrobium soli</name>
    <dbReference type="NCBI Taxonomy" id="1811518"/>
    <lineage>
        <taxon>Bacteria</taxon>
        <taxon>Pseudomonadati</taxon>
        <taxon>Pseudomonadota</taxon>
        <taxon>Alphaproteobacteria</taxon>
        <taxon>Hyphomicrobiales</taxon>
        <taxon>Phyllobacteriaceae</taxon>
        <taxon>Aquamicrobium</taxon>
    </lineage>
</organism>
<dbReference type="PANTHER" id="PTHR34571:SF1">
    <property type="entry name" value="(S)-UREIDOGLYCINE AMINOHYDROLASE"/>
    <property type="match status" value="1"/>
</dbReference>
<evidence type="ECO:0000313" key="3">
    <source>
        <dbReference type="Proteomes" id="UP001595583"/>
    </source>
</evidence>
<dbReference type="InterPro" id="IPR014710">
    <property type="entry name" value="RmlC-like_jellyroll"/>
</dbReference>
<feature type="domain" description="Cupin type-2" evidence="1">
    <location>
        <begin position="56"/>
        <end position="118"/>
    </location>
</feature>
<dbReference type="Proteomes" id="UP001595583">
    <property type="component" value="Unassembled WGS sequence"/>
</dbReference>
<name>A0ABV7KAZ7_9HYPH</name>
<dbReference type="InterPro" id="IPR013096">
    <property type="entry name" value="Cupin_2"/>
</dbReference>
<dbReference type="CDD" id="cd02211">
    <property type="entry name" value="cupin_UGlyAH_N"/>
    <property type="match status" value="1"/>
</dbReference>
<dbReference type="CDD" id="cd02212">
    <property type="entry name" value="cupin_UGlyAH_C"/>
    <property type="match status" value="1"/>
</dbReference>
<dbReference type="SUPFAM" id="SSF51182">
    <property type="entry name" value="RmlC-like cupins"/>
    <property type="match status" value="1"/>
</dbReference>
<dbReference type="RefSeq" id="WP_378220795.1">
    <property type="nucleotide sequence ID" value="NZ_JBHRTK010000012.1"/>
</dbReference>
<accession>A0ABV7KAZ7</accession>
<dbReference type="InterPro" id="IPR017627">
    <property type="entry name" value="UGHY"/>
</dbReference>
<dbReference type="GO" id="GO:0071522">
    <property type="term" value="F:ureidoglycine aminohydrolase activity"/>
    <property type="evidence" value="ECO:0007669"/>
    <property type="project" value="UniProtKB-EC"/>
</dbReference>
<evidence type="ECO:0000259" key="1">
    <source>
        <dbReference type="Pfam" id="PF07883"/>
    </source>
</evidence>
<proteinExistence type="predicted"/>
<dbReference type="InterPro" id="IPR044704">
    <property type="entry name" value="UGlyAH_cupin_N"/>
</dbReference>
<dbReference type="EC" id="3.5.3.26" evidence="2"/>
<protein>
    <submittedName>
        <fullName evidence="2">(S)-ureidoglycine aminohydrolase</fullName>
        <ecNumber evidence="2">3.5.3.26</ecNumber>
    </submittedName>
</protein>